<evidence type="ECO:0000313" key="6">
    <source>
        <dbReference type="Proteomes" id="UP000299102"/>
    </source>
</evidence>
<dbReference type="EMBL" id="BGZK01000864">
    <property type="protein sequence ID" value="GBP63233.1"/>
    <property type="molecule type" value="Genomic_DNA"/>
</dbReference>
<dbReference type="Pfam" id="PF13815">
    <property type="entry name" value="Dzip-like_N"/>
    <property type="match status" value="1"/>
</dbReference>
<feature type="coiled-coil region" evidence="2">
    <location>
        <begin position="60"/>
        <end position="98"/>
    </location>
</feature>
<feature type="compositionally biased region" description="Polar residues" evidence="3">
    <location>
        <begin position="819"/>
        <end position="828"/>
    </location>
</feature>
<feature type="region of interest" description="Disordered" evidence="3">
    <location>
        <begin position="1074"/>
        <end position="1093"/>
    </location>
</feature>
<accession>A0A4C1XJ80</accession>
<sequence length="1112" mass="126338">MAKVHLKSSIKTNTARIAECVLESEFDVRILDSGVVKLFRLAQLAVEYQQFCRHYLDRSVMLLRDELAAAMQDVQRMRKEIRNKEDEIKKLRKRYKSNYRPPLPYGNENIATMILRTLSQKNDIYTSTSTGEGYLPYNKCSYCDKVFLNQLYLQSHISRRHANVNESGMEVNHLIPEKDANSQHKSETETLHAEIVTLKKKIEEFENKATERNIEKQVFEKGTYTEVENNTQTPHLKKNDEPEQPITTLDQNILLLKLEEWKKEEHARNKTEIESLRNQILENLNLMKNKDTENETKKYDDVIDRLQNTIREQAIEIATLRKELEIANSKVRNENMELRKQTEERENLWMQRAKAQTLQYEQLMQQLENIRDEARTARQLAETEHARAHQLQEKLKHFNSQTIDTATSADENFNKSCANEKTSNTKPKNHKIYNTNFPKGSLDELHRKAQELLSVVSTTSSDVSSEEKLVLEKKQNIGDESKRKARKVNLKRKKVPTPHNINGQHLEANKQDEKQYVPSSQNLSQDIQKPVVNQKQKAKTKKKNPKNKGALTKNVNHAIDNESEKAISDYSSTSPLSPIKVIRAKLNEEVNNQLLGLGADPLRNGVQTTVFTKLRNHLQQEQRVKIKKNPSYEKNRNRILAYVDSKVSKETNASIDSLQKIPSTTSKKHFNLSTVLSNVKHKALSLMKSTETMNKTERNILNDEIVKRAALLLKTPPESVSESPVTRKQSVLKSSDTTATKKTPKFNSNKKEQVAYRSHFDSRVKEESEKINTELSTSDLSKTTETDEDNTSEGSLSLIENETARNDTKTKDTVKVTTSTISHQTPNEKSIESLIKSPVRRPATANGDYSRPVRQNENVGLIRANSISKLNEDKFLENVISSNDRITKSVAVLQKENNIKQNTKSLSEENIFTRSSPSTKGVLKNAPSTSSLSKKKVIFDLDANQMKSLSASPSQSTTEKSDLKNEMKVSNLNELDLSSSENLPVKLNINKKNAFVSSRTSSKITELTQRIESQLARRGDGKPPSVGAIDILSIPTPTAHQKSLGDVNFSGGSNTSLGSSVLDDTEEDGLQHIRNQNNATQDNARKEMKNKDASDLDVSDFSIDDIIKNHIH</sequence>
<evidence type="ECO:0000256" key="1">
    <source>
        <dbReference type="PROSITE-ProRule" id="PRU00042"/>
    </source>
</evidence>
<protein>
    <submittedName>
        <fullName evidence="5">Zinc finger protein DZIP1L</fullName>
    </submittedName>
</protein>
<feature type="compositionally biased region" description="Polar residues" evidence="3">
    <location>
        <begin position="718"/>
        <end position="747"/>
    </location>
</feature>
<dbReference type="GO" id="GO:0008270">
    <property type="term" value="F:zinc ion binding"/>
    <property type="evidence" value="ECO:0007669"/>
    <property type="project" value="UniProtKB-KW"/>
</dbReference>
<dbReference type="InterPro" id="IPR032714">
    <property type="entry name" value="DZIP1_N"/>
</dbReference>
<evidence type="ECO:0000259" key="4">
    <source>
        <dbReference type="PROSITE" id="PS50157"/>
    </source>
</evidence>
<feature type="domain" description="C2H2-type" evidence="4">
    <location>
        <begin position="138"/>
        <end position="166"/>
    </location>
</feature>
<dbReference type="PROSITE" id="PS50157">
    <property type="entry name" value="ZINC_FINGER_C2H2_2"/>
    <property type="match status" value="1"/>
</dbReference>
<feature type="region of interest" description="Disordered" evidence="3">
    <location>
        <begin position="474"/>
        <end position="553"/>
    </location>
</feature>
<feature type="coiled-coil region" evidence="2">
    <location>
        <begin position="289"/>
        <end position="384"/>
    </location>
</feature>
<feature type="compositionally biased region" description="Basic and acidic residues" evidence="3">
    <location>
        <begin position="749"/>
        <end position="772"/>
    </location>
</feature>
<dbReference type="InterPro" id="IPR013087">
    <property type="entry name" value="Znf_C2H2_type"/>
</dbReference>
<feature type="compositionally biased region" description="Basic and acidic residues" evidence="3">
    <location>
        <begin position="1083"/>
        <end position="1093"/>
    </location>
</feature>
<feature type="region of interest" description="Disordered" evidence="3">
    <location>
        <begin position="1043"/>
        <end position="1062"/>
    </location>
</feature>
<evidence type="ECO:0000256" key="2">
    <source>
        <dbReference type="SAM" id="Coils"/>
    </source>
</evidence>
<keyword evidence="1" id="KW-0479">Metal-binding</keyword>
<comment type="caution">
    <text evidence="5">The sequence shown here is derived from an EMBL/GenBank/DDBJ whole genome shotgun (WGS) entry which is preliminary data.</text>
</comment>
<evidence type="ECO:0000313" key="5">
    <source>
        <dbReference type="EMBL" id="GBP63233.1"/>
    </source>
</evidence>
<dbReference type="OrthoDB" id="515971at2759"/>
<keyword evidence="1" id="KW-0862">Zinc</keyword>
<dbReference type="Pfam" id="PF25977">
    <property type="entry name" value="DZIP1"/>
    <property type="match status" value="1"/>
</dbReference>
<feature type="region of interest" description="Disordered" evidence="3">
    <location>
        <begin position="716"/>
        <end position="852"/>
    </location>
</feature>
<keyword evidence="1" id="KW-0863">Zinc-finger</keyword>
<reference evidence="5 6" key="1">
    <citation type="journal article" date="2019" name="Commun. Biol.">
        <title>The bagworm genome reveals a unique fibroin gene that provides high tensile strength.</title>
        <authorList>
            <person name="Kono N."/>
            <person name="Nakamura H."/>
            <person name="Ohtoshi R."/>
            <person name="Tomita M."/>
            <person name="Numata K."/>
            <person name="Arakawa K."/>
        </authorList>
    </citation>
    <scope>NUCLEOTIDE SEQUENCE [LARGE SCALE GENOMIC DNA]</scope>
</reference>
<feature type="compositionally biased region" description="Basic residues" evidence="3">
    <location>
        <begin position="536"/>
        <end position="546"/>
    </location>
</feature>
<keyword evidence="6" id="KW-1185">Reference proteome</keyword>
<dbReference type="AlphaFoldDB" id="A0A4C1XJ80"/>
<feature type="compositionally biased region" description="Polar residues" evidence="3">
    <location>
        <begin position="906"/>
        <end position="919"/>
    </location>
</feature>
<dbReference type="Proteomes" id="UP000299102">
    <property type="component" value="Unassembled WGS sequence"/>
</dbReference>
<feature type="compositionally biased region" description="Polar residues" evidence="3">
    <location>
        <begin position="773"/>
        <end position="783"/>
    </location>
</feature>
<feature type="compositionally biased region" description="Basic and acidic residues" evidence="3">
    <location>
        <begin position="802"/>
        <end position="814"/>
    </location>
</feature>
<feature type="region of interest" description="Disordered" evidence="3">
    <location>
        <begin position="906"/>
        <end position="927"/>
    </location>
</feature>
<organism evidence="5 6">
    <name type="scientific">Eumeta variegata</name>
    <name type="common">Bagworm moth</name>
    <name type="synonym">Eumeta japonica</name>
    <dbReference type="NCBI Taxonomy" id="151549"/>
    <lineage>
        <taxon>Eukaryota</taxon>
        <taxon>Metazoa</taxon>
        <taxon>Ecdysozoa</taxon>
        <taxon>Arthropoda</taxon>
        <taxon>Hexapoda</taxon>
        <taxon>Insecta</taxon>
        <taxon>Pterygota</taxon>
        <taxon>Neoptera</taxon>
        <taxon>Endopterygota</taxon>
        <taxon>Lepidoptera</taxon>
        <taxon>Glossata</taxon>
        <taxon>Ditrysia</taxon>
        <taxon>Tineoidea</taxon>
        <taxon>Psychidae</taxon>
        <taxon>Oiketicinae</taxon>
        <taxon>Eumeta</taxon>
    </lineage>
</organism>
<keyword evidence="2" id="KW-0175">Coiled coil</keyword>
<feature type="coiled-coil region" evidence="2">
    <location>
        <begin position="188"/>
        <end position="215"/>
    </location>
</feature>
<gene>
    <name evidence="5" type="primary">DZIP1L</name>
    <name evidence="5" type="ORF">EVAR_56614_1</name>
</gene>
<feature type="compositionally biased region" description="Polar residues" evidence="3">
    <location>
        <begin position="517"/>
        <end position="533"/>
    </location>
</feature>
<proteinExistence type="predicted"/>
<dbReference type="PROSITE" id="PS00028">
    <property type="entry name" value="ZINC_FINGER_C2H2_1"/>
    <property type="match status" value="1"/>
</dbReference>
<feature type="compositionally biased region" description="Basic residues" evidence="3">
    <location>
        <begin position="483"/>
        <end position="496"/>
    </location>
</feature>
<dbReference type="InterPro" id="IPR058883">
    <property type="entry name" value="DZIP1_dom"/>
</dbReference>
<evidence type="ECO:0000256" key="3">
    <source>
        <dbReference type="SAM" id="MobiDB-lite"/>
    </source>
</evidence>
<feature type="compositionally biased region" description="Polar residues" evidence="3">
    <location>
        <begin position="1050"/>
        <end position="1059"/>
    </location>
</feature>
<name>A0A4C1XJ80_EUMVA</name>
<dbReference type="STRING" id="151549.A0A4C1XJ80"/>